<feature type="active site" description="Proton acceptor" evidence="4">
    <location>
        <position position="261"/>
    </location>
</feature>
<dbReference type="KEGG" id="dtl:H8F01_03595"/>
<dbReference type="RefSeq" id="WP_187057713.1">
    <property type="nucleotide sequence ID" value="NZ_CP060412.1"/>
</dbReference>
<dbReference type="Proteomes" id="UP000515873">
    <property type="component" value="Chromosome"/>
</dbReference>
<feature type="domain" description="O-methyltransferase C-terminal" evidence="5">
    <location>
        <begin position="125"/>
        <end position="334"/>
    </location>
</feature>
<organism evidence="7 8">
    <name type="scientific">Dyella telluris</name>
    <dbReference type="NCBI Taxonomy" id="2763498"/>
    <lineage>
        <taxon>Bacteria</taxon>
        <taxon>Pseudomonadati</taxon>
        <taxon>Pseudomonadota</taxon>
        <taxon>Gammaproteobacteria</taxon>
        <taxon>Lysobacterales</taxon>
        <taxon>Rhodanobacteraceae</taxon>
        <taxon>Dyella</taxon>
    </lineage>
</organism>
<feature type="domain" description="O-methyltransferase dimerisation" evidence="6">
    <location>
        <begin position="30"/>
        <end position="103"/>
    </location>
</feature>
<dbReference type="Pfam" id="PF08100">
    <property type="entry name" value="Dimerisation"/>
    <property type="match status" value="1"/>
</dbReference>
<keyword evidence="2 7" id="KW-0808">Transferase</keyword>
<dbReference type="SUPFAM" id="SSF46785">
    <property type="entry name" value="Winged helix' DNA-binding domain"/>
    <property type="match status" value="1"/>
</dbReference>
<dbReference type="InterPro" id="IPR036388">
    <property type="entry name" value="WH-like_DNA-bd_sf"/>
</dbReference>
<dbReference type="SUPFAM" id="SSF53335">
    <property type="entry name" value="S-adenosyl-L-methionine-dependent methyltransferases"/>
    <property type="match status" value="1"/>
</dbReference>
<dbReference type="PANTHER" id="PTHR43712">
    <property type="entry name" value="PUTATIVE (AFU_ORTHOLOGUE AFUA_4G14580)-RELATED"/>
    <property type="match status" value="1"/>
</dbReference>
<dbReference type="InterPro" id="IPR036390">
    <property type="entry name" value="WH_DNA-bd_sf"/>
</dbReference>
<evidence type="ECO:0000259" key="6">
    <source>
        <dbReference type="Pfam" id="PF08100"/>
    </source>
</evidence>
<name>A0A7G8Q648_9GAMM</name>
<dbReference type="InterPro" id="IPR001077">
    <property type="entry name" value="COMT_C"/>
</dbReference>
<dbReference type="InterPro" id="IPR012967">
    <property type="entry name" value="COMT_dimerisation"/>
</dbReference>
<proteinExistence type="predicted"/>
<dbReference type="Pfam" id="PF00891">
    <property type="entry name" value="Methyltransf_2"/>
    <property type="match status" value="1"/>
</dbReference>
<dbReference type="PROSITE" id="PS51683">
    <property type="entry name" value="SAM_OMT_II"/>
    <property type="match status" value="1"/>
</dbReference>
<dbReference type="AlphaFoldDB" id="A0A7G8Q648"/>
<dbReference type="InterPro" id="IPR029063">
    <property type="entry name" value="SAM-dependent_MTases_sf"/>
</dbReference>
<dbReference type="PIRSF" id="PIRSF005739">
    <property type="entry name" value="O-mtase"/>
    <property type="match status" value="1"/>
</dbReference>
<dbReference type="InterPro" id="IPR016461">
    <property type="entry name" value="COMT-like"/>
</dbReference>
<keyword evidence="3" id="KW-0949">S-adenosyl-L-methionine</keyword>
<evidence type="ECO:0000256" key="1">
    <source>
        <dbReference type="ARBA" id="ARBA00022603"/>
    </source>
</evidence>
<dbReference type="Gene3D" id="3.40.50.150">
    <property type="entry name" value="Vaccinia Virus protein VP39"/>
    <property type="match status" value="1"/>
</dbReference>
<evidence type="ECO:0000259" key="5">
    <source>
        <dbReference type="Pfam" id="PF00891"/>
    </source>
</evidence>
<reference evidence="7 8" key="1">
    <citation type="submission" date="2020-08" db="EMBL/GenBank/DDBJ databases">
        <title>Dyella sp. G9 isolated from forest soil.</title>
        <authorList>
            <person name="Fu J."/>
            <person name="Qiu L."/>
        </authorList>
    </citation>
    <scope>NUCLEOTIDE SEQUENCE [LARGE SCALE GENOMIC DNA]</scope>
    <source>
        <strain evidence="7 8">G9</strain>
    </source>
</reference>
<evidence type="ECO:0000256" key="4">
    <source>
        <dbReference type="PIRSR" id="PIRSR005739-1"/>
    </source>
</evidence>
<evidence type="ECO:0000313" key="7">
    <source>
        <dbReference type="EMBL" id="QNK02256.1"/>
    </source>
</evidence>
<keyword evidence="1 7" id="KW-0489">Methyltransferase</keyword>
<dbReference type="EMBL" id="CP060412">
    <property type="protein sequence ID" value="QNK02256.1"/>
    <property type="molecule type" value="Genomic_DNA"/>
</dbReference>
<dbReference type="GO" id="GO:0032259">
    <property type="term" value="P:methylation"/>
    <property type="evidence" value="ECO:0007669"/>
    <property type="project" value="UniProtKB-KW"/>
</dbReference>
<keyword evidence="8" id="KW-1185">Reference proteome</keyword>
<protein>
    <submittedName>
        <fullName evidence="7">Methyltransferase</fullName>
    </submittedName>
</protein>
<dbReference type="Gene3D" id="1.10.10.10">
    <property type="entry name" value="Winged helix-like DNA-binding domain superfamily/Winged helix DNA-binding domain"/>
    <property type="match status" value="1"/>
</dbReference>
<gene>
    <name evidence="7" type="ORF">H8F01_03595</name>
</gene>
<accession>A0A7G8Q648</accession>
<evidence type="ECO:0000256" key="2">
    <source>
        <dbReference type="ARBA" id="ARBA00022679"/>
    </source>
</evidence>
<dbReference type="GO" id="GO:0008171">
    <property type="term" value="F:O-methyltransferase activity"/>
    <property type="evidence" value="ECO:0007669"/>
    <property type="project" value="InterPro"/>
</dbReference>
<sequence length="352" mass="38037">MQHTPNVSPAAQASGSAGAAELTPDRLLQLGMGFWASRTMLSAVDLGVFTHLVGGGTAKQLEAAIGLHPRSSRDFLDALVALGVLERDGETYRNTPDAELFLDKAKPSYVGGLLEMLSARLYAHWGSLTEALRTGEPTNAAKHKGSPFDELYRDEASLRNFLQAMTGVSLGAAKAIAAKFPWENYRTFIDIGAAQGACPVQIALAHPHLSGGGFDLPMVAPVFEDYVASFGLQQRLRFYPGDFFNDPCPTADVLVMGHILHDWDLEQKKALLAKCHEALPAGGCLIVYDAIIDDERKKNAFGLLMSLNMLIETPGGFDYTGADCRQWMEGAGFREVRVEPLLGPDSMVIGVK</sequence>
<dbReference type="PANTHER" id="PTHR43712:SF2">
    <property type="entry name" value="O-METHYLTRANSFERASE CICE"/>
    <property type="match status" value="1"/>
</dbReference>
<dbReference type="GO" id="GO:0046983">
    <property type="term" value="F:protein dimerization activity"/>
    <property type="evidence" value="ECO:0007669"/>
    <property type="project" value="InterPro"/>
</dbReference>
<evidence type="ECO:0000256" key="3">
    <source>
        <dbReference type="ARBA" id="ARBA00022691"/>
    </source>
</evidence>
<evidence type="ECO:0000313" key="8">
    <source>
        <dbReference type="Proteomes" id="UP000515873"/>
    </source>
</evidence>